<dbReference type="EnsemblPlants" id="AET3Gv20072000.8">
    <property type="protein sequence ID" value="AET3Gv20072000.8"/>
    <property type="gene ID" value="AET3Gv20072000"/>
</dbReference>
<dbReference type="Gramene" id="AET3Gv20072000.8">
    <property type="protein sequence ID" value="AET3Gv20072000.8"/>
    <property type="gene ID" value="AET3Gv20072000"/>
</dbReference>
<reference evidence="2" key="5">
    <citation type="journal article" date="2021" name="G3 (Bethesda)">
        <title>Aegilops tauschii genome assembly Aet v5.0 features greater sequence contiguity and improved annotation.</title>
        <authorList>
            <person name="Wang L."/>
            <person name="Zhu T."/>
            <person name="Rodriguez J.C."/>
            <person name="Deal K.R."/>
            <person name="Dubcovsky J."/>
            <person name="McGuire P.E."/>
            <person name="Lux T."/>
            <person name="Spannagl M."/>
            <person name="Mayer K.F.X."/>
            <person name="Baldrich P."/>
            <person name="Meyers B.C."/>
            <person name="Huo N."/>
            <person name="Gu Y.Q."/>
            <person name="Zhou H."/>
            <person name="Devos K.M."/>
            <person name="Bennetzen J.L."/>
            <person name="Unver T."/>
            <person name="Budak H."/>
            <person name="Gulick P.J."/>
            <person name="Galiba G."/>
            <person name="Kalapos B."/>
            <person name="Nelson D.R."/>
            <person name="Li P."/>
            <person name="You F.M."/>
            <person name="Luo M.C."/>
            <person name="Dvorak J."/>
        </authorList>
    </citation>
    <scope>NUCLEOTIDE SEQUENCE [LARGE SCALE GENOMIC DNA]</scope>
    <source>
        <strain evidence="2">cv. AL8/78</strain>
    </source>
</reference>
<evidence type="ECO:0000256" key="1">
    <source>
        <dbReference type="SAM" id="MobiDB-lite"/>
    </source>
</evidence>
<reference evidence="2" key="4">
    <citation type="submission" date="2019-03" db="UniProtKB">
        <authorList>
            <consortium name="EnsemblPlants"/>
        </authorList>
    </citation>
    <scope>IDENTIFICATION</scope>
</reference>
<evidence type="ECO:0000313" key="2">
    <source>
        <dbReference type="EnsemblPlants" id="AET3Gv20072000.8"/>
    </source>
</evidence>
<proteinExistence type="predicted"/>
<reference evidence="3" key="1">
    <citation type="journal article" date="2014" name="Science">
        <title>Ancient hybridizations among the ancestral genomes of bread wheat.</title>
        <authorList>
            <consortium name="International Wheat Genome Sequencing Consortium,"/>
            <person name="Marcussen T."/>
            <person name="Sandve S.R."/>
            <person name="Heier L."/>
            <person name="Spannagl M."/>
            <person name="Pfeifer M."/>
            <person name="Jakobsen K.S."/>
            <person name="Wulff B.B."/>
            <person name="Steuernagel B."/>
            <person name="Mayer K.F."/>
            <person name="Olsen O.A."/>
        </authorList>
    </citation>
    <scope>NUCLEOTIDE SEQUENCE [LARGE SCALE GENOMIC DNA]</scope>
    <source>
        <strain evidence="3">cv. AL8/78</strain>
    </source>
</reference>
<dbReference type="AlphaFoldDB" id="A0A453DTA9"/>
<name>A0A453DTA9_AEGTS</name>
<reference evidence="3" key="2">
    <citation type="journal article" date="2017" name="Nat. Plants">
        <title>The Aegilops tauschii genome reveals multiple impacts of transposons.</title>
        <authorList>
            <person name="Zhao G."/>
            <person name="Zou C."/>
            <person name="Li K."/>
            <person name="Wang K."/>
            <person name="Li T."/>
            <person name="Gao L."/>
            <person name="Zhang X."/>
            <person name="Wang H."/>
            <person name="Yang Z."/>
            <person name="Liu X."/>
            <person name="Jiang W."/>
            <person name="Mao L."/>
            <person name="Kong X."/>
            <person name="Jiao Y."/>
            <person name="Jia J."/>
        </authorList>
    </citation>
    <scope>NUCLEOTIDE SEQUENCE [LARGE SCALE GENOMIC DNA]</scope>
    <source>
        <strain evidence="3">cv. AL8/78</strain>
    </source>
</reference>
<accession>A0A453DTA9</accession>
<dbReference type="Proteomes" id="UP000015105">
    <property type="component" value="Chromosome 3D"/>
</dbReference>
<organism evidence="2 3">
    <name type="scientific">Aegilops tauschii subsp. strangulata</name>
    <name type="common">Goatgrass</name>
    <dbReference type="NCBI Taxonomy" id="200361"/>
    <lineage>
        <taxon>Eukaryota</taxon>
        <taxon>Viridiplantae</taxon>
        <taxon>Streptophyta</taxon>
        <taxon>Embryophyta</taxon>
        <taxon>Tracheophyta</taxon>
        <taxon>Spermatophyta</taxon>
        <taxon>Magnoliopsida</taxon>
        <taxon>Liliopsida</taxon>
        <taxon>Poales</taxon>
        <taxon>Poaceae</taxon>
        <taxon>BOP clade</taxon>
        <taxon>Pooideae</taxon>
        <taxon>Triticodae</taxon>
        <taxon>Triticeae</taxon>
        <taxon>Triticinae</taxon>
        <taxon>Aegilops</taxon>
    </lineage>
</organism>
<sequence length="85" mass="9435">ARRRPTNHSRALAHPTATIFPHLQTPPHRRRRTRPPPWVRVGAMEEEAAGPDEGRAAAGDRAPSRLRGKLGLDYLSDPTLPRVCS</sequence>
<keyword evidence="3" id="KW-1185">Reference proteome</keyword>
<reference evidence="2" key="3">
    <citation type="journal article" date="2017" name="Nature">
        <title>Genome sequence of the progenitor of the wheat D genome Aegilops tauschii.</title>
        <authorList>
            <person name="Luo M.C."/>
            <person name="Gu Y.Q."/>
            <person name="Puiu D."/>
            <person name="Wang H."/>
            <person name="Twardziok S.O."/>
            <person name="Deal K.R."/>
            <person name="Huo N."/>
            <person name="Zhu T."/>
            <person name="Wang L."/>
            <person name="Wang Y."/>
            <person name="McGuire P.E."/>
            <person name="Liu S."/>
            <person name="Long H."/>
            <person name="Ramasamy R.K."/>
            <person name="Rodriguez J.C."/>
            <person name="Van S.L."/>
            <person name="Yuan L."/>
            <person name="Wang Z."/>
            <person name="Xia Z."/>
            <person name="Xiao L."/>
            <person name="Anderson O.D."/>
            <person name="Ouyang S."/>
            <person name="Liang Y."/>
            <person name="Zimin A.V."/>
            <person name="Pertea G."/>
            <person name="Qi P."/>
            <person name="Bennetzen J.L."/>
            <person name="Dai X."/>
            <person name="Dawson M.W."/>
            <person name="Muller H.G."/>
            <person name="Kugler K."/>
            <person name="Rivarola-Duarte L."/>
            <person name="Spannagl M."/>
            <person name="Mayer K.F.X."/>
            <person name="Lu F.H."/>
            <person name="Bevan M.W."/>
            <person name="Leroy P."/>
            <person name="Li P."/>
            <person name="You F.M."/>
            <person name="Sun Q."/>
            <person name="Liu Z."/>
            <person name="Lyons E."/>
            <person name="Wicker T."/>
            <person name="Salzberg S.L."/>
            <person name="Devos K.M."/>
            <person name="Dvorak J."/>
        </authorList>
    </citation>
    <scope>NUCLEOTIDE SEQUENCE [LARGE SCALE GENOMIC DNA]</scope>
    <source>
        <strain evidence="2">cv. AL8/78</strain>
    </source>
</reference>
<feature type="region of interest" description="Disordered" evidence="1">
    <location>
        <begin position="45"/>
        <end position="64"/>
    </location>
</feature>
<protein>
    <submittedName>
        <fullName evidence="2">Uncharacterized protein</fullName>
    </submittedName>
</protein>
<evidence type="ECO:0000313" key="3">
    <source>
        <dbReference type="Proteomes" id="UP000015105"/>
    </source>
</evidence>